<keyword evidence="3" id="KW-0378">Hydrolase</keyword>
<dbReference type="GO" id="GO:0030288">
    <property type="term" value="C:outer membrane-bounded periplasmic space"/>
    <property type="evidence" value="ECO:0007669"/>
    <property type="project" value="TreeGrafter"/>
</dbReference>
<dbReference type="PANTHER" id="PTHR30404">
    <property type="entry name" value="N-ACETYLMURAMOYL-L-ALANINE AMIDASE"/>
    <property type="match status" value="1"/>
</dbReference>
<dbReference type="EC" id="3.5.1.28" evidence="2"/>
<sequence length="195" mass="21791">MKILIDNGHGVDTAGKRSPDGSLREYKYAREIAEKVVSELKKRGFDAERIVTEENDISLSERCRRVNSICDRVGTKNVILVSIHCNAAGNGSQWMNARGWEAWTSVGQTAADKMADCLYKAAEETDFKIRKDTTDGDPDKEGHLYILKHTKCPAVLTENLFQDNKEDVAFLLSEAGKETIVCLHVKGIINYLKTI</sequence>
<name>A0A1Q6JL81_PHOVU</name>
<feature type="region of interest" description="Disordered" evidence="4">
    <location>
        <begin position="1"/>
        <end position="20"/>
    </location>
</feature>
<evidence type="ECO:0000256" key="2">
    <source>
        <dbReference type="ARBA" id="ARBA00011901"/>
    </source>
</evidence>
<evidence type="ECO:0000256" key="1">
    <source>
        <dbReference type="ARBA" id="ARBA00001561"/>
    </source>
</evidence>
<dbReference type="EMBL" id="MNQV01000077">
    <property type="protein sequence ID" value="OKZ53857.1"/>
    <property type="molecule type" value="Genomic_DNA"/>
</dbReference>
<evidence type="ECO:0000259" key="5">
    <source>
        <dbReference type="SMART" id="SM00646"/>
    </source>
</evidence>
<comment type="caution">
    <text evidence="6">The sequence shown here is derived from an EMBL/GenBank/DDBJ whole genome shotgun (WGS) entry which is preliminary data.</text>
</comment>
<proteinExistence type="predicted"/>
<dbReference type="GO" id="GO:0008745">
    <property type="term" value="F:N-acetylmuramoyl-L-alanine amidase activity"/>
    <property type="evidence" value="ECO:0007669"/>
    <property type="project" value="UniProtKB-EC"/>
</dbReference>
<dbReference type="AlphaFoldDB" id="A0A1Q6JL81"/>
<dbReference type="CDD" id="cd02696">
    <property type="entry name" value="MurNAc-LAA"/>
    <property type="match status" value="1"/>
</dbReference>
<dbReference type="InterPro" id="IPR050695">
    <property type="entry name" value="N-acetylmuramoyl_amidase_3"/>
</dbReference>
<dbReference type="Proteomes" id="UP000186631">
    <property type="component" value="Unassembled WGS sequence"/>
</dbReference>
<dbReference type="Pfam" id="PF01520">
    <property type="entry name" value="Amidase_3"/>
    <property type="match status" value="1"/>
</dbReference>
<feature type="domain" description="MurNAc-LAA" evidence="5">
    <location>
        <begin position="76"/>
        <end position="189"/>
    </location>
</feature>
<evidence type="ECO:0000313" key="6">
    <source>
        <dbReference type="EMBL" id="OKZ53857.1"/>
    </source>
</evidence>
<reference evidence="6 7" key="1">
    <citation type="journal article" date="2016" name="Nat. Biotechnol.">
        <title>Measurement of bacterial replication rates in microbial communities.</title>
        <authorList>
            <person name="Brown C.T."/>
            <person name="Olm M.R."/>
            <person name="Thomas B.C."/>
            <person name="Banfield J.F."/>
        </authorList>
    </citation>
    <scope>NUCLEOTIDE SEQUENCE [LARGE SCALE GENOMIC DNA]</scope>
    <source>
        <strain evidence="6">42_262</strain>
    </source>
</reference>
<gene>
    <name evidence="6" type="ORF">BHV80_03355</name>
</gene>
<comment type="catalytic activity">
    <reaction evidence="1">
        <text>Hydrolyzes the link between N-acetylmuramoyl residues and L-amino acid residues in certain cell-wall glycopeptides.</text>
        <dbReference type="EC" id="3.5.1.28"/>
    </reaction>
</comment>
<evidence type="ECO:0000313" key="7">
    <source>
        <dbReference type="Proteomes" id="UP000186631"/>
    </source>
</evidence>
<protein>
    <recommendedName>
        <fullName evidence="2">N-acetylmuramoyl-L-alanine amidase</fullName>
        <ecNumber evidence="2">3.5.1.28</ecNumber>
    </recommendedName>
</protein>
<dbReference type="InterPro" id="IPR002508">
    <property type="entry name" value="MurNAc-LAA_cat"/>
</dbReference>
<accession>A0A1Q6JL81</accession>
<evidence type="ECO:0000256" key="3">
    <source>
        <dbReference type="ARBA" id="ARBA00022801"/>
    </source>
</evidence>
<dbReference type="SUPFAM" id="SSF53187">
    <property type="entry name" value="Zn-dependent exopeptidases"/>
    <property type="match status" value="1"/>
</dbReference>
<dbReference type="RefSeq" id="WP_217291349.1">
    <property type="nucleotide sequence ID" value="NZ_CAXSSN010000033.1"/>
</dbReference>
<dbReference type="GO" id="GO:0009253">
    <property type="term" value="P:peptidoglycan catabolic process"/>
    <property type="evidence" value="ECO:0007669"/>
    <property type="project" value="InterPro"/>
</dbReference>
<dbReference type="PANTHER" id="PTHR30404:SF0">
    <property type="entry name" value="N-ACETYLMURAMOYL-L-ALANINE AMIDASE AMIC"/>
    <property type="match status" value="1"/>
</dbReference>
<organism evidence="6 7">
    <name type="scientific">Phocaeicola vulgatus</name>
    <name type="common">Bacteroides vulgatus</name>
    <dbReference type="NCBI Taxonomy" id="821"/>
    <lineage>
        <taxon>Bacteria</taxon>
        <taxon>Pseudomonadati</taxon>
        <taxon>Bacteroidota</taxon>
        <taxon>Bacteroidia</taxon>
        <taxon>Bacteroidales</taxon>
        <taxon>Bacteroidaceae</taxon>
        <taxon>Phocaeicola</taxon>
    </lineage>
</organism>
<dbReference type="Gene3D" id="3.40.630.40">
    <property type="entry name" value="Zn-dependent exopeptidases"/>
    <property type="match status" value="1"/>
</dbReference>
<evidence type="ECO:0000256" key="4">
    <source>
        <dbReference type="SAM" id="MobiDB-lite"/>
    </source>
</evidence>
<dbReference type="SMART" id="SM00646">
    <property type="entry name" value="Ami_3"/>
    <property type="match status" value="1"/>
</dbReference>